<dbReference type="Proteomes" id="UP000029965">
    <property type="component" value="Chromosome 18"/>
</dbReference>
<keyword evidence="2" id="KW-1185">Reference proteome</keyword>
<protein>
    <submittedName>
        <fullName evidence="1">Uncharacterized protein</fullName>
    </submittedName>
</protein>
<accession>A0A0D9S059</accession>
<dbReference type="EMBL" id="AQIB01127605">
    <property type="status" value="NOT_ANNOTATED_CDS"/>
    <property type="molecule type" value="Genomic_DNA"/>
</dbReference>
<dbReference type="AlphaFoldDB" id="A0A0D9S059"/>
<dbReference type="eggNOG" id="ENOG502TEHZ">
    <property type="taxonomic scope" value="Eukaryota"/>
</dbReference>
<dbReference type="Ensembl" id="ENSCSAT00000016329.1">
    <property type="protein sequence ID" value="ENSCSAP00000014248.1"/>
    <property type="gene ID" value="ENSCSAG00000018233.1"/>
</dbReference>
<sequence>MMARPGVPGGTSGRTRHRVLIQQRLSFDLRTANISRAGDIWKSPCLLVSETWLHILQKPLVSCDSSATLSHGREPAM</sequence>
<dbReference type="Bgee" id="ENSCSAG00000018233">
    <property type="expression patterns" value="Expressed in blood"/>
</dbReference>
<reference evidence="1 2" key="1">
    <citation type="submission" date="2014-03" db="EMBL/GenBank/DDBJ databases">
        <authorList>
            <person name="Warren W."/>
            <person name="Wilson R.K."/>
        </authorList>
    </citation>
    <scope>NUCLEOTIDE SEQUENCE</scope>
</reference>
<proteinExistence type="predicted"/>
<reference evidence="1" key="2">
    <citation type="submission" date="2025-08" db="UniProtKB">
        <authorList>
            <consortium name="Ensembl"/>
        </authorList>
    </citation>
    <scope>IDENTIFICATION</scope>
</reference>
<evidence type="ECO:0000313" key="1">
    <source>
        <dbReference type="Ensembl" id="ENSCSAP00000014248.1"/>
    </source>
</evidence>
<name>A0A0D9S059_CHLSB</name>
<organism evidence="1 2">
    <name type="scientific">Chlorocebus sabaeus</name>
    <name type="common">Green monkey</name>
    <name type="synonym">Simia sabaea</name>
    <dbReference type="NCBI Taxonomy" id="60711"/>
    <lineage>
        <taxon>Eukaryota</taxon>
        <taxon>Metazoa</taxon>
        <taxon>Chordata</taxon>
        <taxon>Craniata</taxon>
        <taxon>Vertebrata</taxon>
        <taxon>Euteleostomi</taxon>
        <taxon>Mammalia</taxon>
        <taxon>Eutheria</taxon>
        <taxon>Euarchontoglires</taxon>
        <taxon>Primates</taxon>
        <taxon>Haplorrhini</taxon>
        <taxon>Catarrhini</taxon>
        <taxon>Cercopithecidae</taxon>
        <taxon>Cercopithecinae</taxon>
        <taxon>Chlorocebus</taxon>
    </lineage>
</organism>
<reference evidence="1" key="3">
    <citation type="submission" date="2025-09" db="UniProtKB">
        <authorList>
            <consortium name="Ensembl"/>
        </authorList>
    </citation>
    <scope>IDENTIFICATION</scope>
</reference>
<evidence type="ECO:0000313" key="2">
    <source>
        <dbReference type="Proteomes" id="UP000029965"/>
    </source>
</evidence>